<accession>A0A0G4GKW1</accession>
<proteinExistence type="predicted"/>
<sequence>MSGRDTVVDAATLPLGVKIADAAKNTINSFTDGVTSRLGDFVADKDYWARVDALESRLKEKLEEFQLFRKGSAVTGLALHGSDSDFEITRRVPNEAGEDSAMRRVRNILIEDTTGGFSDVKIQSGKINLVTGVYTGNGDQLKFDISYRSNISGKNDKMVVQLFSSFSKATVCCFIFVWLCEATKAYTGQLCGRRLQEDPGE</sequence>
<dbReference type="Gene3D" id="3.30.460.10">
    <property type="entry name" value="Beta Polymerase, domain 2"/>
    <property type="match status" value="1"/>
</dbReference>
<protein>
    <recommendedName>
        <fullName evidence="2">Polymerase nucleotidyl transferase domain-containing protein</fullName>
    </recommendedName>
</protein>
<dbReference type="VEuPathDB" id="CryptoDB:Cvel_22361"/>
<dbReference type="EMBL" id="CDMZ01001315">
    <property type="protein sequence ID" value="CEM30666.1"/>
    <property type="molecule type" value="Genomic_DNA"/>
</dbReference>
<dbReference type="InterPro" id="IPR043519">
    <property type="entry name" value="NT_sf"/>
</dbReference>
<gene>
    <name evidence="1" type="ORF">Cvel_22361</name>
</gene>
<dbReference type="AlphaFoldDB" id="A0A0G4GKW1"/>
<evidence type="ECO:0000313" key="1">
    <source>
        <dbReference type="EMBL" id="CEM30666.1"/>
    </source>
</evidence>
<name>A0A0G4GKW1_9ALVE</name>
<evidence type="ECO:0008006" key="2">
    <source>
        <dbReference type="Google" id="ProtNLM"/>
    </source>
</evidence>
<organism evidence="1">
    <name type="scientific">Chromera velia CCMP2878</name>
    <dbReference type="NCBI Taxonomy" id="1169474"/>
    <lineage>
        <taxon>Eukaryota</taxon>
        <taxon>Sar</taxon>
        <taxon>Alveolata</taxon>
        <taxon>Colpodellida</taxon>
        <taxon>Chromeraceae</taxon>
        <taxon>Chromera</taxon>
    </lineage>
</organism>
<reference evidence="1" key="1">
    <citation type="submission" date="2014-11" db="EMBL/GenBank/DDBJ databases">
        <authorList>
            <person name="Otto D Thomas"/>
            <person name="Naeem Raeece"/>
        </authorList>
    </citation>
    <scope>NUCLEOTIDE SEQUENCE</scope>
</reference>